<sequence>MEIIANIYDKDLNNVGYLYNVSELVRTHKYREPGKFSMRLPASAGDVGLMMTGFIIVFSDDTKEGYLIETVEPSEDYPNVAEIAGRDLRAVFAMRIIQNMTVDGSMSNRMWWMIHNHAVAPSDSNRALPFVQDLDRSPVGDDIGPAANQQLTGKNLLTALTDTIGQDAYGWRCDLNLSEKTITPVFYRGTDRTKTVLFDDVLCTMDSCDYTRDVSKYCNVATVAGEGEGSARKYAGIDITGTASGTFTGFNRRELFVDARDLQSETEDTNGNKTTMSDADYTRVLQTRGLEKLKENDVETKLELSVNEAYLTYDEDYTLGDVVSFANHRQIGITGTARVTSVQIDGVGAEKTVKPEFEVLTIEVGTEVLE</sequence>
<evidence type="ECO:0000313" key="3">
    <source>
        <dbReference type="Proteomes" id="UP000783588"/>
    </source>
</evidence>
<dbReference type="EMBL" id="JAHLQI010000001">
    <property type="protein sequence ID" value="MBU5489139.1"/>
    <property type="molecule type" value="Genomic_DNA"/>
</dbReference>
<evidence type="ECO:0000313" key="2">
    <source>
        <dbReference type="EMBL" id="MBU5489139.1"/>
    </source>
</evidence>
<dbReference type="Pfam" id="PF14594">
    <property type="entry name" value="Sipho_Gp37"/>
    <property type="match status" value="1"/>
</dbReference>
<dbReference type="InterPro" id="IPR029432">
    <property type="entry name" value="Gp28/Gp37-like_dom"/>
</dbReference>
<dbReference type="Proteomes" id="UP000783588">
    <property type="component" value="Unassembled WGS sequence"/>
</dbReference>
<keyword evidence="3" id="KW-1185">Reference proteome</keyword>
<evidence type="ECO:0000259" key="1">
    <source>
        <dbReference type="Pfam" id="PF14594"/>
    </source>
</evidence>
<reference evidence="2 3" key="1">
    <citation type="submission" date="2021-06" db="EMBL/GenBank/DDBJ databases">
        <authorList>
            <person name="Sun Q."/>
            <person name="Li D."/>
        </authorList>
    </citation>
    <scope>NUCLEOTIDE SEQUENCE [LARGE SCALE GENOMIC DNA]</scope>
    <source>
        <strain evidence="2 3">MSJd-7</strain>
    </source>
</reference>
<feature type="domain" description="Gp28/Gp37-like" evidence="1">
    <location>
        <begin position="6"/>
        <end position="345"/>
    </location>
</feature>
<protein>
    <submittedName>
        <fullName evidence="2">Siphovirus ReqiPepy6 Gp37-like family protein</fullName>
    </submittedName>
</protein>
<organism evidence="2 3">
    <name type="scientific">Butyricicoccus intestinisimiae</name>
    <dbReference type="NCBI Taxonomy" id="2841509"/>
    <lineage>
        <taxon>Bacteria</taxon>
        <taxon>Bacillati</taxon>
        <taxon>Bacillota</taxon>
        <taxon>Clostridia</taxon>
        <taxon>Eubacteriales</taxon>
        <taxon>Butyricicoccaceae</taxon>
        <taxon>Butyricicoccus</taxon>
    </lineage>
</organism>
<gene>
    <name evidence="2" type="ORF">KQI75_00615</name>
</gene>
<comment type="caution">
    <text evidence="2">The sequence shown here is derived from an EMBL/GenBank/DDBJ whole genome shotgun (WGS) entry which is preliminary data.</text>
</comment>
<accession>A0ABS6EN70</accession>
<name>A0ABS6EN70_9FIRM</name>
<dbReference type="RefSeq" id="WP_216468752.1">
    <property type="nucleotide sequence ID" value="NZ_JAHLQI010000001.1"/>
</dbReference>
<proteinExistence type="predicted"/>